<dbReference type="PANTHER" id="PTHR11616">
    <property type="entry name" value="SODIUM/CHLORIDE DEPENDENT TRANSPORTER"/>
    <property type="match status" value="1"/>
</dbReference>
<dbReference type="PANTHER" id="PTHR11616:SF321">
    <property type="entry name" value="SODIUM-DEPENDENT NUTRIENT AMINO ACID TRANSPORTER 1-RELATED"/>
    <property type="match status" value="1"/>
</dbReference>
<dbReference type="WBParaSite" id="maker-uti_cns_0009887-snap-gene-0.2-mRNA-1">
    <property type="protein sequence ID" value="maker-uti_cns_0009887-snap-gene-0.2-mRNA-1"/>
    <property type="gene ID" value="maker-uti_cns_0009887-snap-gene-0.2"/>
</dbReference>
<keyword evidence="6 11" id="KW-0472">Membrane</keyword>
<feature type="transmembrane region" description="Helical" evidence="11">
    <location>
        <begin position="881"/>
        <end position="898"/>
    </location>
</feature>
<feature type="transmembrane region" description="Helical" evidence="11">
    <location>
        <begin position="1548"/>
        <end position="1574"/>
    </location>
</feature>
<feature type="compositionally biased region" description="Basic residues" evidence="10">
    <location>
        <begin position="53"/>
        <end position="62"/>
    </location>
</feature>
<feature type="transmembrane region" description="Helical" evidence="11">
    <location>
        <begin position="1083"/>
        <end position="1099"/>
    </location>
</feature>
<feature type="transmembrane region" description="Helical" evidence="11">
    <location>
        <begin position="1105"/>
        <end position="1127"/>
    </location>
</feature>
<evidence type="ECO:0000256" key="9">
    <source>
        <dbReference type="PIRSR" id="PIRSR600175-2"/>
    </source>
</evidence>
<feature type="transmembrane region" description="Helical" evidence="11">
    <location>
        <begin position="652"/>
        <end position="674"/>
    </location>
</feature>
<evidence type="ECO:0000313" key="12">
    <source>
        <dbReference type="Proteomes" id="UP000095280"/>
    </source>
</evidence>
<keyword evidence="8" id="KW-0479">Metal-binding</keyword>
<feature type="transmembrane region" description="Helical" evidence="11">
    <location>
        <begin position="910"/>
        <end position="936"/>
    </location>
</feature>
<feature type="compositionally biased region" description="Basic and acidic residues" evidence="10">
    <location>
        <begin position="510"/>
        <end position="527"/>
    </location>
</feature>
<feature type="transmembrane region" description="Helical" evidence="11">
    <location>
        <begin position="1315"/>
        <end position="1342"/>
    </location>
</feature>
<feature type="compositionally biased region" description="Low complexity" evidence="10">
    <location>
        <begin position="242"/>
        <end position="252"/>
    </location>
</feature>
<feature type="compositionally biased region" description="Low complexity" evidence="10">
    <location>
        <begin position="375"/>
        <end position="403"/>
    </location>
</feature>
<evidence type="ECO:0000256" key="5">
    <source>
        <dbReference type="ARBA" id="ARBA00022989"/>
    </source>
</evidence>
<evidence type="ECO:0000256" key="7">
    <source>
        <dbReference type="ARBA" id="ARBA00023180"/>
    </source>
</evidence>
<feature type="transmembrane region" description="Helical" evidence="11">
    <location>
        <begin position="1424"/>
        <end position="1442"/>
    </location>
</feature>
<dbReference type="Proteomes" id="UP000095280">
    <property type="component" value="Unplaced"/>
</dbReference>
<feature type="compositionally biased region" description="Basic residues" evidence="10">
    <location>
        <begin position="302"/>
        <end position="315"/>
    </location>
</feature>
<evidence type="ECO:0000256" key="2">
    <source>
        <dbReference type="ARBA" id="ARBA00006459"/>
    </source>
</evidence>
<sequence>VLENLGLRISAGIMDMQERKDHIQTEVAKLCGPPKLKANGSPSIVPPPLPRPGRGRRRRRRASMFGWNYRNSDDAPGPSSQAQERLDELALTAKRSLPASRSLFRPSSLAKRFCKADPARLDAAGTAPTPPLATRRQPSPVEPPTLAVSQRVANLRAAHRLLAELPKSESFAGFVEQPLDPTLRGLLNKRARVASSIGSSGPSLTDALPIGAATGGAGLGSGSGAAPPPVPVAPRPRPPAGGFPRRLSTLPPLTRPPPAGVVDSWRPLPPIRPRPDTAGSGDAAGPPPRPGVWVPRLQPPGSHRRRLQPAGHRCRRPCDPLATAAACDPLATAAACDPLATAAARSRPLLTEAPQLLRCLGGRHPPRLRRRRAAATRPGMFVPALPTASSSSSSTSGPLVPGGVSSGDGEPTGPPPPPRPVPSGWPWPPIVDVGGGETSGDGELPPVAPPQPPSPPTESWWTPPGRRYSRSRPGSRPPAGRRSRPASRPASRHPLAAGHPRPAAGGDLWLPKEPDDQGGAERGRGEGSIHGPMKMTSAKRACPPGSPACPACRPLAASAGTLLLLAAVSDTVELAELGERPMRRRTLSEDSQSGYSAKTWNSDSDQFEQNFKDRGVWSSKFDFFFACLGYGVGMANFLRFPGLVFKNGGGVFFIPYLLMVFLCVIPIVYLEMIIGQFSSASTLQFGRVIPLFQGIGWAMFIVTFFTIIYYQIVLSWVVYYLFSSLTAQLPFGHCNNTWNTPGCRTISQWNLTVSDNKHTIAFNNGSINVTDVTARTPSEEYFRFFVLAESGDIGILGEINWRLALSLLFAWACVFVVLFQSVTSPKKVIYVTVVVPWLLMIVFLIATAMLPGSSIGFRYFLSPNWDKISQASTWTDASSQAFYSMGPCFGGIMTLSSYNKFKYNIQRDAILLALLDTLTSFLSGLVVCGSLGVLSFKTGIPITELSISGSGLTFIAYPDLFESLPAAPAWSAVFFLMLLLLGFSSQLTMSESLVTSVHDQLPKSSRNKRFRFVIFSCLCIVGSCLGLLFTCQAGIYWFELLNNFAADWNLLIIAIFFSLSITYCYGWRRIAVDVQFMSGNRPSLYWFSSWFATPFLLSVSGETLAVGYTIALLPVCAIGIGCALALWQKKCKLAQLIQPTQNSGATLANAFYWLDKTVPDYISGEVREEPGESELGQDNSAFRMIDSRADNYGEGAAETASATIVGEVVDSSARANEKAETRSHESDEDADHYWHAWRGKYDFFVSCMAFTIGMGNVWRFPVLCFKYGGGAFFAPYLIMMIICGIPIYFLELILGQYFREGFYRVWKIVPISRGIGIASFIILLYLAVYYSAMGALCLYYFFASLAPNLPWANCEHSFNSANCSFSVYNESWSENGTDLNGTSAVLSVTNFTAVNFIVASREYFRFGVLGLSPDNSGEFNSINWQLWGCCLLMWLLIALSLCRGIRNSGKNPKRPLPPPFRPIAAQILSVCLVLGLLLIVILFILAVRDSRSLTGIRLFIRPNWDILTEPQAWYEALVQVFYNLGIGFGCLINLSSYNRFHTGCKKTAVSVAIIDFLVSFFCGFILFSFAGIIMSTDSSLEISSLFDD</sequence>
<keyword evidence="3" id="KW-0813">Transport</keyword>
<feature type="binding site" evidence="8">
    <location>
        <position position="981"/>
    </location>
    <ligand>
        <name>Na(+)</name>
        <dbReference type="ChEBI" id="CHEBI:29101"/>
        <label>1</label>
    </ligand>
</feature>
<evidence type="ECO:0000256" key="3">
    <source>
        <dbReference type="ARBA" id="ARBA00022448"/>
    </source>
</evidence>
<organism evidence="12 13">
    <name type="scientific">Macrostomum lignano</name>
    <dbReference type="NCBI Taxonomy" id="282301"/>
    <lineage>
        <taxon>Eukaryota</taxon>
        <taxon>Metazoa</taxon>
        <taxon>Spiralia</taxon>
        <taxon>Lophotrochozoa</taxon>
        <taxon>Platyhelminthes</taxon>
        <taxon>Rhabditophora</taxon>
        <taxon>Macrostomorpha</taxon>
        <taxon>Macrostomida</taxon>
        <taxon>Macrostomidae</taxon>
        <taxon>Macrostomum</taxon>
    </lineage>
</organism>
<proteinExistence type="inferred from homology"/>
<feature type="binding site" evidence="8">
    <location>
        <position position="985"/>
    </location>
    <ligand>
        <name>Na(+)</name>
        <dbReference type="ChEBI" id="CHEBI:29101"/>
        <label>1</label>
    </ligand>
</feature>
<feature type="transmembrane region" description="Helical" evidence="11">
    <location>
        <begin position="1516"/>
        <end position="1536"/>
    </location>
</feature>
<evidence type="ECO:0000256" key="11">
    <source>
        <dbReference type="SAM" id="Phobius"/>
    </source>
</evidence>
<evidence type="ECO:0000256" key="6">
    <source>
        <dbReference type="ARBA" id="ARBA00023136"/>
    </source>
</evidence>
<feature type="binding site" evidence="8">
    <location>
        <position position="884"/>
    </location>
    <ligand>
        <name>Na(+)</name>
        <dbReference type="ChEBI" id="CHEBI:29101"/>
        <label>1</label>
    </ligand>
</feature>
<feature type="transmembrane region" description="Helical" evidence="11">
    <location>
        <begin position="969"/>
        <end position="989"/>
    </location>
</feature>
<keyword evidence="8" id="KW-0915">Sodium</keyword>
<feature type="transmembrane region" description="Helical" evidence="11">
    <location>
        <begin position="1273"/>
        <end position="1294"/>
    </location>
</feature>
<dbReference type="PRINTS" id="PR00176">
    <property type="entry name" value="NANEUSMPORT"/>
</dbReference>
<name>A0A1I8I498_9PLAT</name>
<feature type="compositionally biased region" description="Pro residues" evidence="10">
    <location>
        <begin position="412"/>
        <end position="429"/>
    </location>
</feature>
<dbReference type="GO" id="GO:0015179">
    <property type="term" value="F:L-amino acid transmembrane transporter activity"/>
    <property type="evidence" value="ECO:0007669"/>
    <property type="project" value="TreeGrafter"/>
</dbReference>
<evidence type="ECO:0000256" key="8">
    <source>
        <dbReference type="PIRSR" id="PIRSR600175-1"/>
    </source>
</evidence>
<comment type="subcellular location">
    <subcellularLocation>
        <location evidence="1">Membrane</location>
        <topology evidence="1">Multi-pass membrane protein</topology>
    </subcellularLocation>
</comment>
<dbReference type="PROSITE" id="PS50267">
    <property type="entry name" value="NA_NEUROTRAN_SYMP_3"/>
    <property type="match status" value="2"/>
</dbReference>
<feature type="transmembrane region" description="Helical" evidence="11">
    <location>
        <begin position="828"/>
        <end position="861"/>
    </location>
</feature>
<feature type="compositionally biased region" description="Pro residues" evidence="10">
    <location>
        <begin position="446"/>
        <end position="456"/>
    </location>
</feature>
<dbReference type="InterPro" id="IPR037272">
    <property type="entry name" value="SNS_sf"/>
</dbReference>
<feature type="binding site" evidence="8">
    <location>
        <position position="629"/>
    </location>
    <ligand>
        <name>Na(+)</name>
        <dbReference type="ChEBI" id="CHEBI:29101"/>
        <label>1</label>
    </ligand>
</feature>
<feature type="transmembrane region" description="Helical" evidence="11">
    <location>
        <begin position="1463"/>
        <end position="1487"/>
    </location>
</feature>
<dbReference type="SUPFAM" id="SSF161070">
    <property type="entry name" value="SNF-like"/>
    <property type="match status" value="2"/>
</dbReference>
<protein>
    <submittedName>
        <fullName evidence="13">Transporter</fullName>
    </submittedName>
</protein>
<feature type="region of interest" description="Disordered" evidence="10">
    <location>
        <begin position="34"/>
        <end position="84"/>
    </location>
</feature>
<evidence type="ECO:0000313" key="13">
    <source>
        <dbReference type="WBParaSite" id="maker-uti_cns_0009887-snap-gene-0.2-mRNA-1"/>
    </source>
</evidence>
<keyword evidence="12" id="KW-1185">Reference proteome</keyword>
<dbReference type="GO" id="GO:0046872">
    <property type="term" value="F:metal ion binding"/>
    <property type="evidence" value="ECO:0007669"/>
    <property type="project" value="UniProtKB-KW"/>
</dbReference>
<feature type="transmembrane region" description="Helical" evidence="11">
    <location>
        <begin position="1243"/>
        <end position="1261"/>
    </location>
</feature>
<dbReference type="GO" id="GO:0089718">
    <property type="term" value="P:amino acid import across plasma membrane"/>
    <property type="evidence" value="ECO:0007669"/>
    <property type="project" value="TreeGrafter"/>
</dbReference>
<feature type="transmembrane region" description="Helical" evidence="11">
    <location>
        <begin position="695"/>
        <end position="722"/>
    </location>
</feature>
<dbReference type="InterPro" id="IPR000175">
    <property type="entry name" value="Na/ntran_symport"/>
</dbReference>
<keyword evidence="5 11" id="KW-1133">Transmembrane helix</keyword>
<feature type="transmembrane region" description="Helical" evidence="11">
    <location>
        <begin position="1010"/>
        <end position="1038"/>
    </location>
</feature>
<feature type="transmembrane region" description="Helical" evidence="11">
    <location>
        <begin position="1050"/>
        <end position="1071"/>
    </location>
</feature>
<dbReference type="Pfam" id="PF00209">
    <property type="entry name" value="SNF"/>
    <property type="match status" value="2"/>
</dbReference>
<dbReference type="GO" id="GO:0005886">
    <property type="term" value="C:plasma membrane"/>
    <property type="evidence" value="ECO:0007669"/>
    <property type="project" value="TreeGrafter"/>
</dbReference>
<feature type="compositionally biased region" description="Low complexity" evidence="10">
    <location>
        <begin position="457"/>
        <end position="478"/>
    </location>
</feature>
<comment type="similarity">
    <text evidence="2">Belongs to the sodium:neurotransmitter symporter (SNF) (TC 2.A.22) family.</text>
</comment>
<feature type="binding site" evidence="8">
    <location>
        <position position="636"/>
    </location>
    <ligand>
        <name>Na(+)</name>
        <dbReference type="ChEBI" id="CHEBI:29101"/>
        <label>1</label>
    </ligand>
</feature>
<evidence type="ECO:0000256" key="1">
    <source>
        <dbReference type="ARBA" id="ARBA00004141"/>
    </source>
</evidence>
<feature type="region of interest" description="Disordered" evidence="10">
    <location>
        <begin position="360"/>
        <end position="547"/>
    </location>
</feature>
<dbReference type="GO" id="GO:0005283">
    <property type="term" value="F:amino acid:sodium symporter activity"/>
    <property type="evidence" value="ECO:0007669"/>
    <property type="project" value="TreeGrafter"/>
</dbReference>
<feature type="compositionally biased region" description="Pro residues" evidence="10">
    <location>
        <begin position="226"/>
        <end position="241"/>
    </location>
</feature>
<feature type="disulfide bond" evidence="9">
    <location>
        <begin position="734"/>
        <end position="743"/>
    </location>
</feature>
<dbReference type="NCBIfam" id="NF037979">
    <property type="entry name" value="Na_transp"/>
    <property type="match status" value="1"/>
</dbReference>
<feature type="transmembrane region" description="Helical" evidence="11">
    <location>
        <begin position="799"/>
        <end position="819"/>
    </location>
</feature>
<keyword evidence="9" id="KW-1015">Disulfide bond</keyword>
<feature type="region of interest" description="Disordered" evidence="10">
    <location>
        <begin position="121"/>
        <end position="145"/>
    </location>
</feature>
<feature type="binding site" evidence="8">
    <location>
        <position position="632"/>
    </location>
    <ligand>
        <name>Na(+)</name>
        <dbReference type="ChEBI" id="CHEBI:29101"/>
        <label>1</label>
    </ligand>
</feature>
<evidence type="ECO:0000256" key="10">
    <source>
        <dbReference type="SAM" id="MobiDB-lite"/>
    </source>
</evidence>
<reference evidence="13" key="1">
    <citation type="submission" date="2016-11" db="UniProtKB">
        <authorList>
            <consortium name="WormBaseParasite"/>
        </authorList>
    </citation>
    <scope>IDENTIFICATION</scope>
</reference>
<keyword evidence="4 11" id="KW-0812">Transmembrane</keyword>
<feature type="compositionally biased region" description="Basic residues" evidence="10">
    <location>
        <begin position="364"/>
        <end position="374"/>
    </location>
</feature>
<keyword evidence="7" id="KW-0325">Glycoprotein</keyword>
<feature type="region of interest" description="Disordered" evidence="10">
    <location>
        <begin position="219"/>
        <end position="315"/>
    </location>
</feature>
<accession>A0A1I8I498</accession>
<evidence type="ECO:0000256" key="4">
    <source>
        <dbReference type="ARBA" id="ARBA00022692"/>
    </source>
</evidence>